<evidence type="ECO:0000259" key="1">
    <source>
        <dbReference type="Pfam" id="PF04326"/>
    </source>
</evidence>
<dbReference type="GO" id="GO:0003677">
    <property type="term" value="F:DNA binding"/>
    <property type="evidence" value="ECO:0007669"/>
    <property type="project" value="UniProtKB-KW"/>
</dbReference>
<evidence type="ECO:0000313" key="3">
    <source>
        <dbReference type="Proteomes" id="UP000199403"/>
    </source>
</evidence>
<name>A0A1H6T4I5_9BACT</name>
<reference evidence="3" key="1">
    <citation type="submission" date="2016-10" db="EMBL/GenBank/DDBJ databases">
        <authorList>
            <person name="Varghese N."/>
            <person name="Submissions S."/>
        </authorList>
    </citation>
    <scope>NUCLEOTIDE SEQUENCE [LARGE SCALE GENOMIC DNA]</scope>
    <source>
        <strain evidence="3">IBRC-M 10761</strain>
    </source>
</reference>
<dbReference type="EMBL" id="FNZH01000001">
    <property type="protein sequence ID" value="SEI75039.1"/>
    <property type="molecule type" value="Genomic_DNA"/>
</dbReference>
<dbReference type="AlphaFoldDB" id="A0A1H6T4I5"/>
<evidence type="ECO:0000313" key="2">
    <source>
        <dbReference type="EMBL" id="SEI75039.1"/>
    </source>
</evidence>
<dbReference type="Pfam" id="PF04326">
    <property type="entry name" value="SLFN_AlbA_2"/>
    <property type="match status" value="1"/>
</dbReference>
<dbReference type="InterPro" id="IPR038461">
    <property type="entry name" value="Schlafen_AlbA_2_dom_sf"/>
</dbReference>
<organism evidence="2 3">
    <name type="scientific">Cyclobacterium xiamenense</name>
    <dbReference type="NCBI Taxonomy" id="1297121"/>
    <lineage>
        <taxon>Bacteria</taxon>
        <taxon>Pseudomonadati</taxon>
        <taxon>Bacteroidota</taxon>
        <taxon>Cytophagia</taxon>
        <taxon>Cytophagales</taxon>
        <taxon>Cyclobacteriaceae</taxon>
        <taxon>Cyclobacterium</taxon>
    </lineage>
</organism>
<dbReference type="Proteomes" id="UP000199403">
    <property type="component" value="Unassembled WGS sequence"/>
</dbReference>
<feature type="domain" description="Schlafen AlbA-2" evidence="1">
    <location>
        <begin position="2"/>
        <end position="80"/>
    </location>
</feature>
<keyword evidence="3" id="KW-1185">Reference proteome</keyword>
<sequence length="90" mass="10001">MAFLNYREGGLIYFGIDKTGKVLGVPDTDGDALKIKDRIKNNIAPSAMGLFDVVEEESEGKEILKVIVASGSEKPYFKKKYGMKLSLKER</sequence>
<accession>A0A1H6T4I5</accession>
<protein>
    <submittedName>
        <fullName evidence="2">Putative DNA-binding domain-containing protein</fullName>
    </submittedName>
</protein>
<dbReference type="STRING" id="1416801.SAMN05192553_101104"/>
<keyword evidence="2" id="KW-0238">DNA-binding</keyword>
<proteinExistence type="predicted"/>
<gene>
    <name evidence="2" type="ORF">SAMN05192553_101104</name>
</gene>
<dbReference type="InterPro" id="IPR007421">
    <property type="entry name" value="Schlafen_AlbA_2_dom"/>
</dbReference>
<dbReference type="Gene3D" id="3.30.950.30">
    <property type="entry name" value="Schlafen, AAA domain"/>
    <property type="match status" value="1"/>
</dbReference>